<dbReference type="Pfam" id="PF04003">
    <property type="entry name" value="Utp12"/>
    <property type="match status" value="1"/>
</dbReference>
<dbReference type="Gene3D" id="2.130.10.10">
    <property type="entry name" value="YVTN repeat-like/Quinoprotein amine dehydrogenase"/>
    <property type="match status" value="1"/>
</dbReference>
<evidence type="ECO:0000259" key="5">
    <source>
        <dbReference type="Pfam" id="PF04003"/>
    </source>
</evidence>
<evidence type="ECO:0000313" key="6">
    <source>
        <dbReference type="EMBL" id="KAJ3662257.1"/>
    </source>
</evidence>
<dbReference type="GO" id="GO:0000462">
    <property type="term" value="P:maturation of SSU-rRNA from tricistronic rRNA transcript (SSU-rRNA, 5.8S rRNA, LSU-rRNA)"/>
    <property type="evidence" value="ECO:0007669"/>
    <property type="project" value="TreeGrafter"/>
</dbReference>
<feature type="compositionally biased region" description="Acidic residues" evidence="4">
    <location>
        <begin position="616"/>
        <end position="628"/>
    </location>
</feature>
<dbReference type="Proteomes" id="UP001168821">
    <property type="component" value="Unassembled WGS sequence"/>
</dbReference>
<accession>A0AA38MNL9</accession>
<reference evidence="6" key="1">
    <citation type="journal article" date="2023" name="G3 (Bethesda)">
        <title>Whole genome assemblies of Zophobas morio and Tenebrio molitor.</title>
        <authorList>
            <person name="Kaur S."/>
            <person name="Stinson S.A."/>
            <person name="diCenzo G.C."/>
        </authorList>
    </citation>
    <scope>NUCLEOTIDE SEQUENCE</scope>
    <source>
        <strain evidence="6">QUZm001</strain>
    </source>
</reference>
<keyword evidence="2" id="KW-0539">Nucleus</keyword>
<keyword evidence="7" id="KW-1185">Reference proteome</keyword>
<evidence type="ECO:0000256" key="1">
    <source>
        <dbReference type="ARBA" id="ARBA00004123"/>
    </source>
</evidence>
<dbReference type="PANTHER" id="PTHR44267">
    <property type="entry name" value="WD REPEAT-CONTAINING PROTEIN 43"/>
    <property type="match status" value="1"/>
</dbReference>
<dbReference type="SUPFAM" id="SSF50978">
    <property type="entry name" value="WD40 repeat-like"/>
    <property type="match status" value="1"/>
</dbReference>
<dbReference type="InterPro" id="IPR007148">
    <property type="entry name" value="SSU_processome_Utp12"/>
</dbReference>
<comment type="caution">
    <text evidence="6">The sequence shown here is derived from an EMBL/GenBank/DDBJ whole genome shotgun (WGS) entry which is preliminary data.</text>
</comment>
<proteinExistence type="inferred from homology"/>
<feature type="region of interest" description="Disordered" evidence="4">
    <location>
        <begin position="575"/>
        <end position="628"/>
    </location>
</feature>
<dbReference type="InterPro" id="IPR001680">
    <property type="entry name" value="WD40_rpt"/>
</dbReference>
<comment type="similarity">
    <text evidence="3">Belongs to the UTP5 family.</text>
</comment>
<dbReference type="GO" id="GO:0005730">
    <property type="term" value="C:nucleolus"/>
    <property type="evidence" value="ECO:0007669"/>
    <property type="project" value="TreeGrafter"/>
</dbReference>
<dbReference type="InterPro" id="IPR052414">
    <property type="entry name" value="U3_snoRNA-assoc_WDR"/>
</dbReference>
<evidence type="ECO:0000256" key="3">
    <source>
        <dbReference type="ARBA" id="ARBA00038335"/>
    </source>
</evidence>
<evidence type="ECO:0000313" key="7">
    <source>
        <dbReference type="Proteomes" id="UP001168821"/>
    </source>
</evidence>
<dbReference type="EMBL" id="JALNTZ010000002">
    <property type="protein sequence ID" value="KAJ3662257.1"/>
    <property type="molecule type" value="Genomic_DNA"/>
</dbReference>
<feature type="domain" description="Small-subunit processome Utp12" evidence="5">
    <location>
        <begin position="451"/>
        <end position="553"/>
    </location>
</feature>
<evidence type="ECO:0000256" key="4">
    <source>
        <dbReference type="SAM" id="MobiDB-lite"/>
    </source>
</evidence>
<protein>
    <recommendedName>
        <fullName evidence="5">Small-subunit processome Utp12 domain-containing protein</fullName>
    </recommendedName>
</protein>
<sequence>MVTVLDVLKSEVKKTKCMAVAAKMACQFSEDGKYFAQITSEGKVKIWNTQTNAFEQEFTPDYHLTSSCTCLHFMSLNATSKLGSPRKKKRRESINETNTHIVFGTSSGRLLIYSLLKGDVDCIIDSATSQHINCLSSNKNEYIYSGTDNNVLVWNFYKKNLSSKWPTGNDKVVAILAIPDSDRLLTASKCIKLWSINSQEVIKTYTGHSSLITLLHYIHPVRSTSDAYVISGSKGDRLLSCWNLNEEIDGKNAIASFLMEDIVNHLSVNVAQDGSTHIAATVRSGVVHVYQYTLNGRKCSKPIKPKTTVQIVADSQQNGTVSPIHIAAATYRDAETLCICYGTSITQIFEDVKVSAYKKLQCLLRENVLKPNVSKENQISKLRTPVVGNDVHYLSSQSSTISTKRKNDGQQEVPMEKRLENLMVNESDSNEKVPRANNFAKLLIQGLHSKDKSILQTVLLKKDEQLIKNTIKRLPIDVIPPLFEELTKLIQGKTLSRRIGLMWVKNLILINTSLLMTNPNLSTIFGDILRTIEAGLALQAPRNQLMGRLELLVSQINNISKQESQDYEPALVFNDKVSSDSDNDEMEFEEHSSSENEWEEQSSGEEDPDNVKMNETDDQNESDEAMSS</sequence>
<dbReference type="PANTHER" id="PTHR44267:SF1">
    <property type="entry name" value="WD REPEAT-CONTAINING PROTEIN 43"/>
    <property type="match status" value="1"/>
</dbReference>
<dbReference type="SMART" id="SM00320">
    <property type="entry name" value="WD40"/>
    <property type="match status" value="4"/>
</dbReference>
<dbReference type="InterPro" id="IPR036322">
    <property type="entry name" value="WD40_repeat_dom_sf"/>
</dbReference>
<organism evidence="6 7">
    <name type="scientific">Zophobas morio</name>
    <dbReference type="NCBI Taxonomy" id="2755281"/>
    <lineage>
        <taxon>Eukaryota</taxon>
        <taxon>Metazoa</taxon>
        <taxon>Ecdysozoa</taxon>
        <taxon>Arthropoda</taxon>
        <taxon>Hexapoda</taxon>
        <taxon>Insecta</taxon>
        <taxon>Pterygota</taxon>
        <taxon>Neoptera</taxon>
        <taxon>Endopterygota</taxon>
        <taxon>Coleoptera</taxon>
        <taxon>Polyphaga</taxon>
        <taxon>Cucujiformia</taxon>
        <taxon>Tenebrionidae</taxon>
        <taxon>Zophobas</taxon>
    </lineage>
</organism>
<comment type="subcellular location">
    <subcellularLocation>
        <location evidence="1">Nucleus</location>
    </subcellularLocation>
</comment>
<dbReference type="AlphaFoldDB" id="A0AA38MNL9"/>
<evidence type="ECO:0000256" key="2">
    <source>
        <dbReference type="ARBA" id="ARBA00023242"/>
    </source>
</evidence>
<gene>
    <name evidence="6" type="ORF">Zmor_006613</name>
</gene>
<dbReference type="InterPro" id="IPR015943">
    <property type="entry name" value="WD40/YVTN_repeat-like_dom_sf"/>
</dbReference>
<name>A0AA38MNL9_9CUCU</name>
<feature type="compositionally biased region" description="Acidic residues" evidence="4">
    <location>
        <begin position="596"/>
        <end position="608"/>
    </location>
</feature>